<feature type="transmembrane region" description="Helical" evidence="8">
    <location>
        <begin position="189"/>
        <end position="209"/>
    </location>
</feature>
<evidence type="ECO:0008006" key="11">
    <source>
        <dbReference type="Google" id="ProtNLM"/>
    </source>
</evidence>
<dbReference type="PANTHER" id="PTHR30574:SF1">
    <property type="entry name" value="SULPHUR TRANSPORT DOMAIN-CONTAINING PROTEIN"/>
    <property type="match status" value="1"/>
</dbReference>
<evidence type="ECO:0000256" key="8">
    <source>
        <dbReference type="SAM" id="Phobius"/>
    </source>
</evidence>
<feature type="transmembrane region" description="Helical" evidence="8">
    <location>
        <begin position="268"/>
        <end position="288"/>
    </location>
</feature>
<evidence type="ECO:0000256" key="3">
    <source>
        <dbReference type="ARBA" id="ARBA00022475"/>
    </source>
</evidence>
<evidence type="ECO:0000256" key="2">
    <source>
        <dbReference type="ARBA" id="ARBA00022448"/>
    </source>
</evidence>
<evidence type="ECO:0000313" key="9">
    <source>
        <dbReference type="EMBL" id="KAF5330854.1"/>
    </source>
</evidence>
<comment type="subcellular location">
    <subcellularLocation>
        <location evidence="1">Cell inner membrane</location>
        <topology evidence="1">Multi-pass membrane protein</topology>
    </subcellularLocation>
</comment>
<evidence type="ECO:0000256" key="5">
    <source>
        <dbReference type="ARBA" id="ARBA00022692"/>
    </source>
</evidence>
<evidence type="ECO:0000256" key="6">
    <source>
        <dbReference type="ARBA" id="ARBA00022989"/>
    </source>
</evidence>
<dbReference type="OrthoDB" id="10254418at2759"/>
<evidence type="ECO:0000313" key="10">
    <source>
        <dbReference type="Proteomes" id="UP000567179"/>
    </source>
</evidence>
<keyword evidence="3" id="KW-1003">Cell membrane</keyword>
<evidence type="ECO:0000256" key="1">
    <source>
        <dbReference type="ARBA" id="ARBA00004429"/>
    </source>
</evidence>
<keyword evidence="4" id="KW-0997">Cell inner membrane</keyword>
<organism evidence="9 10">
    <name type="scientific">Psilocybe cf. subviscida</name>
    <dbReference type="NCBI Taxonomy" id="2480587"/>
    <lineage>
        <taxon>Eukaryota</taxon>
        <taxon>Fungi</taxon>
        <taxon>Dikarya</taxon>
        <taxon>Basidiomycota</taxon>
        <taxon>Agaricomycotina</taxon>
        <taxon>Agaricomycetes</taxon>
        <taxon>Agaricomycetidae</taxon>
        <taxon>Agaricales</taxon>
        <taxon>Agaricineae</taxon>
        <taxon>Strophariaceae</taxon>
        <taxon>Psilocybe</taxon>
    </lineage>
</organism>
<dbReference type="Pfam" id="PF20398">
    <property type="entry name" value="DUF6691"/>
    <property type="match status" value="1"/>
</dbReference>
<dbReference type="Proteomes" id="UP000567179">
    <property type="component" value="Unassembled WGS sequence"/>
</dbReference>
<keyword evidence="6 8" id="KW-1133">Transmembrane helix</keyword>
<dbReference type="GO" id="GO:0005886">
    <property type="term" value="C:plasma membrane"/>
    <property type="evidence" value="ECO:0007669"/>
    <property type="project" value="UniProtKB-SubCell"/>
</dbReference>
<dbReference type="PANTHER" id="PTHR30574">
    <property type="entry name" value="INNER MEMBRANE PROTEIN YEDE"/>
    <property type="match status" value="1"/>
</dbReference>
<protein>
    <recommendedName>
        <fullName evidence="11">Sulphur transport domain-containing protein</fullName>
    </recommendedName>
</protein>
<evidence type="ECO:0000256" key="7">
    <source>
        <dbReference type="ARBA" id="ARBA00023136"/>
    </source>
</evidence>
<dbReference type="AlphaFoldDB" id="A0A8H5FBK3"/>
<dbReference type="Pfam" id="PF04143">
    <property type="entry name" value="Sulf_transp"/>
    <property type="match status" value="1"/>
</dbReference>
<accession>A0A8H5FBK3</accession>
<dbReference type="InterPro" id="IPR007272">
    <property type="entry name" value="Sulf_transp_TsuA/YedE"/>
</dbReference>
<feature type="transmembrane region" description="Helical" evidence="8">
    <location>
        <begin position="229"/>
        <end position="248"/>
    </location>
</feature>
<dbReference type="EMBL" id="JAACJJ010000001">
    <property type="protein sequence ID" value="KAF5330854.1"/>
    <property type="molecule type" value="Genomic_DNA"/>
</dbReference>
<gene>
    <name evidence="9" type="ORF">D9619_005615</name>
</gene>
<keyword evidence="2" id="KW-0813">Transport</keyword>
<feature type="transmembrane region" description="Helical" evidence="8">
    <location>
        <begin position="108"/>
        <end position="131"/>
    </location>
</feature>
<keyword evidence="5 8" id="KW-0812">Transmembrane</keyword>
<proteinExistence type="predicted"/>
<keyword evidence="7 8" id="KW-0472">Membrane</keyword>
<evidence type="ECO:0000256" key="4">
    <source>
        <dbReference type="ARBA" id="ARBA00022519"/>
    </source>
</evidence>
<name>A0A8H5FBK3_9AGAR</name>
<sequence length="325" mass="33048">MSSPTPIQSLIGGMGIPLAAHELLVLNGNIFGISGFLHSAVRGSVEGLAGAAGLVLGGMIVANLEGAGPATTPLSASQMALSGLLVGLGTKLANGCTSGHMICGISRFSIRSIAATATFFLTGVLTTLILHGNQPAAAPPDWTLGMSGVKLLALQAIPFGISALLYALNSKSDKPEKNAPVPARKALRILAYFATSVQFALALRLSNLSEASRVLSFLVLPFNRGFDPSLAFVAGGAVSLGIFLYHCARGSERPRLGGVWSIPKGGKIDVRLLVGSTMFGIGWGMAGICPGPGLVNLGRALGSGGSSLLPYTTWIGSMVVGGILA</sequence>
<keyword evidence="10" id="KW-1185">Reference proteome</keyword>
<comment type="caution">
    <text evidence="9">The sequence shown here is derived from an EMBL/GenBank/DDBJ whole genome shotgun (WGS) entry which is preliminary data.</text>
</comment>
<reference evidence="9 10" key="1">
    <citation type="journal article" date="2020" name="ISME J.">
        <title>Uncovering the hidden diversity of litter-decomposition mechanisms in mushroom-forming fungi.</title>
        <authorList>
            <person name="Floudas D."/>
            <person name="Bentzer J."/>
            <person name="Ahren D."/>
            <person name="Johansson T."/>
            <person name="Persson P."/>
            <person name="Tunlid A."/>
        </authorList>
    </citation>
    <scope>NUCLEOTIDE SEQUENCE [LARGE SCALE GENOMIC DNA]</scope>
    <source>
        <strain evidence="9 10">CBS 101986</strain>
    </source>
</reference>
<dbReference type="InterPro" id="IPR046513">
    <property type="entry name" value="DUF6691"/>
</dbReference>
<feature type="transmembrane region" description="Helical" evidence="8">
    <location>
        <begin position="151"/>
        <end position="168"/>
    </location>
</feature>